<keyword evidence="11" id="KW-0966">Cell projection</keyword>
<evidence type="ECO:0000313" key="11">
    <source>
        <dbReference type="EMBL" id="GAP65249.1"/>
    </source>
</evidence>
<dbReference type="PANTHER" id="PTHR30033:SF1">
    <property type="entry name" value="FLAGELLAR HOOK-ASSOCIATED PROTEIN 1"/>
    <property type="match status" value="1"/>
</dbReference>
<feature type="domain" description="Flagellar basal-body/hook protein C-terminal" evidence="8">
    <location>
        <begin position="579"/>
        <end position="617"/>
    </location>
</feature>
<evidence type="ECO:0000259" key="9">
    <source>
        <dbReference type="Pfam" id="PF21158"/>
    </source>
</evidence>
<keyword evidence="11" id="KW-0969">Cilium</keyword>
<dbReference type="InterPro" id="IPR053927">
    <property type="entry name" value="FlgK_helical"/>
</dbReference>
<dbReference type="GO" id="GO:0009424">
    <property type="term" value="C:bacterial-type flagellum hook"/>
    <property type="evidence" value="ECO:0007669"/>
    <property type="project" value="InterPro"/>
</dbReference>
<dbReference type="Pfam" id="PF22638">
    <property type="entry name" value="FlgK_D1"/>
    <property type="match status" value="1"/>
</dbReference>
<dbReference type="InterPro" id="IPR049119">
    <property type="entry name" value="FlgK_D2-like"/>
</dbReference>
<dbReference type="InterPro" id="IPR010930">
    <property type="entry name" value="Flg_bb/hook_C_dom"/>
</dbReference>
<keyword evidence="11" id="KW-0282">Flagellum</keyword>
<evidence type="ECO:0000259" key="7">
    <source>
        <dbReference type="Pfam" id="PF00460"/>
    </source>
</evidence>
<dbReference type="NCBIfam" id="TIGR02492">
    <property type="entry name" value="flgK_ends"/>
    <property type="match status" value="1"/>
</dbReference>
<dbReference type="Pfam" id="PF00460">
    <property type="entry name" value="Flg_bb_rod"/>
    <property type="match status" value="1"/>
</dbReference>
<evidence type="ECO:0000256" key="4">
    <source>
        <dbReference type="ARBA" id="ARBA00016244"/>
    </source>
</evidence>
<dbReference type="GO" id="GO:0005576">
    <property type="term" value="C:extracellular region"/>
    <property type="evidence" value="ECO:0007669"/>
    <property type="project" value="UniProtKB-SubCell"/>
</dbReference>
<dbReference type="InterPro" id="IPR002371">
    <property type="entry name" value="FlgK"/>
</dbReference>
<evidence type="ECO:0000259" key="8">
    <source>
        <dbReference type="Pfam" id="PF06429"/>
    </source>
</evidence>
<dbReference type="EMBL" id="DF970155">
    <property type="protein sequence ID" value="GAP65249.1"/>
    <property type="molecule type" value="Genomic_DNA"/>
</dbReference>
<dbReference type="AlphaFoldDB" id="A0A0K8QKA3"/>
<protein>
    <recommendedName>
        <fullName evidence="4">Flagellar hook-associated protein 1</fullName>
    </recommendedName>
</protein>
<comment type="similarity">
    <text evidence="3">Belongs to the flagella basal body rod proteins family.</text>
</comment>
<keyword evidence="6" id="KW-0975">Bacterial flagellum</keyword>
<evidence type="ECO:0000259" key="10">
    <source>
        <dbReference type="Pfam" id="PF22638"/>
    </source>
</evidence>
<dbReference type="GO" id="GO:0044780">
    <property type="term" value="P:bacterial-type flagellum assembly"/>
    <property type="evidence" value="ECO:0007669"/>
    <property type="project" value="InterPro"/>
</dbReference>
<dbReference type="Pfam" id="PF21158">
    <property type="entry name" value="flgK_1st_1"/>
    <property type="match status" value="1"/>
</dbReference>
<dbReference type="GO" id="GO:0005198">
    <property type="term" value="F:structural molecule activity"/>
    <property type="evidence" value="ECO:0007669"/>
    <property type="project" value="InterPro"/>
</dbReference>
<dbReference type="PANTHER" id="PTHR30033">
    <property type="entry name" value="FLAGELLAR HOOK-ASSOCIATED PROTEIN 1"/>
    <property type="match status" value="1"/>
</dbReference>
<evidence type="ECO:0000256" key="5">
    <source>
        <dbReference type="ARBA" id="ARBA00022525"/>
    </source>
</evidence>
<dbReference type="Proteomes" id="UP000253740">
    <property type="component" value="Unassembled WGS sequence"/>
</dbReference>
<evidence type="ECO:0000256" key="6">
    <source>
        <dbReference type="ARBA" id="ARBA00023143"/>
    </source>
</evidence>
<organism evidence="11">
    <name type="scientific">Mizugakiibacter sediminis</name>
    <dbReference type="NCBI Taxonomy" id="1475481"/>
    <lineage>
        <taxon>Bacteria</taxon>
        <taxon>Pseudomonadati</taxon>
        <taxon>Pseudomonadota</taxon>
        <taxon>Gammaproteobacteria</taxon>
        <taxon>Lysobacterales</taxon>
        <taxon>Rhodanobacteraceae</taxon>
        <taxon>Mizugakiibacter</taxon>
    </lineage>
</organism>
<dbReference type="SUPFAM" id="SSF64518">
    <property type="entry name" value="Phase 1 flagellin"/>
    <property type="match status" value="2"/>
</dbReference>
<evidence type="ECO:0000313" key="12">
    <source>
        <dbReference type="Proteomes" id="UP000253740"/>
    </source>
</evidence>
<reference evidence="11" key="1">
    <citation type="submission" date="2015-08" db="EMBL/GenBank/DDBJ databases">
        <title>Complete DNA Sequence of Pseudomonas syringae pv. actinidiae, the Causal Agent of Kiwifruit Canker Disease.</title>
        <authorList>
            <person name="Rikkerink E.H.A."/>
            <person name="Fineran P.C."/>
        </authorList>
    </citation>
    <scope>NUCLEOTIDE SEQUENCE</scope>
    <source>
        <strain evidence="11">SkMP5</strain>
    </source>
</reference>
<evidence type="ECO:0000256" key="2">
    <source>
        <dbReference type="ARBA" id="ARBA00004613"/>
    </source>
</evidence>
<evidence type="ECO:0000256" key="1">
    <source>
        <dbReference type="ARBA" id="ARBA00004365"/>
    </source>
</evidence>
<feature type="domain" description="Flagellar basal body rod protein N-terminal" evidence="7">
    <location>
        <begin position="2"/>
        <end position="31"/>
    </location>
</feature>
<feature type="domain" description="Flagellar hook-associated protein FlgK helical" evidence="10">
    <location>
        <begin position="90"/>
        <end position="319"/>
    </location>
</feature>
<keyword evidence="12" id="KW-1185">Reference proteome</keyword>
<gene>
    <name evidence="11" type="ORF">MBSD_n0538</name>
</gene>
<keyword evidence="5" id="KW-0964">Secreted</keyword>
<proteinExistence type="inferred from homology"/>
<dbReference type="STRING" id="1475481.GCA_000953855_00547"/>
<dbReference type="Pfam" id="PF06429">
    <property type="entry name" value="Flg_bbr_C"/>
    <property type="match status" value="1"/>
</dbReference>
<name>A0A0K8QKA3_9GAMM</name>
<accession>A0A0K8QKA3</accession>
<dbReference type="InterPro" id="IPR001444">
    <property type="entry name" value="Flag_bb_rod_N"/>
</dbReference>
<feature type="domain" description="Flagellar hook-associated protein 1 D2-like" evidence="9">
    <location>
        <begin position="328"/>
        <end position="407"/>
    </location>
</feature>
<dbReference type="PRINTS" id="PR01005">
    <property type="entry name" value="FLGHOOKAP1"/>
</dbReference>
<comment type="subcellular location">
    <subcellularLocation>
        <location evidence="1">Bacterial flagellum</location>
    </subcellularLocation>
    <subcellularLocation>
        <location evidence="2">Secreted</location>
    </subcellularLocation>
</comment>
<evidence type="ECO:0000256" key="3">
    <source>
        <dbReference type="ARBA" id="ARBA00009677"/>
    </source>
</evidence>
<sequence length="623" mass="62904">MLSTGISGLLSSQIALNTTSHNIANVNTDGYSRQRVNFVARNPLQTGPFYVGQGATVGSVQRLYDQYLTDQVRNATSGQSRYGTFGDLANRVDNLLADKNAGLQPALDAFYGAVQDLADFPADTPTRQALLGQANALASRFHGLAAQFDQLDQETSKRIGAAVDEINGIGQAIARLNDQIQAASSTGAAPNDLLDRRDALVKQLAGDVGVSLVPQDDNTINVFVGNGQPLVLGNQASTLRTIGDAYDPTRAEIAAGTPPVPISGQLSGGMLGGLLDFRAQLLDPARNQLGRTATALATAFNAQHRAGLDANGRLGGDFFSLGAPSVLRNSGNAGSASVAAAVADVSRLTASDYVLSYDGSAWSLKRSDGTAVAMTGSGTAADPFVADGLSLVVGGSANAGDSFAIQPTRGAAASLRVAIDDPDAIAAAVPVRAAAAAGNAGSATLGAPSITDAGDPNLLTTATITFVSATTYQINGGAVQTLPASGTIGANGWSVTLNGAPAAGDTFTISANTGGIGDNGNALALGRLADTGVLDGGNTSVGAAYGQLVAQVGSTVAQVKTGLAAQTGLLNQAQQAQSNVSGVNLDEEASNLVRYQQSYQASARVIAVADTLFQTLLGAVGGR</sequence>